<keyword evidence="2 4" id="KW-0238">DNA-binding</keyword>
<proteinExistence type="predicted"/>
<evidence type="ECO:0000313" key="6">
    <source>
        <dbReference type="EMBL" id="KAB0587453.1"/>
    </source>
</evidence>
<dbReference type="Pfam" id="PF17937">
    <property type="entry name" value="TetR_C_28"/>
    <property type="match status" value="1"/>
</dbReference>
<evidence type="ECO:0000259" key="5">
    <source>
        <dbReference type="PROSITE" id="PS50977"/>
    </source>
</evidence>
<comment type="caution">
    <text evidence="6">The sequence shown here is derived from an EMBL/GenBank/DDBJ whole genome shotgun (WGS) entry which is preliminary data.</text>
</comment>
<reference evidence="6" key="1">
    <citation type="submission" date="2019-09" db="EMBL/GenBank/DDBJ databases">
        <title>Draft genome sequences of 48 bacterial type strains from the CCUG.</title>
        <authorList>
            <person name="Tunovic T."/>
            <person name="Pineiro-Iglesias B."/>
            <person name="Unosson C."/>
            <person name="Inganas E."/>
            <person name="Ohlen M."/>
            <person name="Cardew S."/>
            <person name="Jensie-Markopoulos S."/>
            <person name="Salva-Serra F."/>
            <person name="Jaen-Luchoro D."/>
            <person name="Karlsson R."/>
            <person name="Svensson-Stadler L."/>
            <person name="Chun J."/>
            <person name="Moore E."/>
        </authorList>
    </citation>
    <scope>NUCLEOTIDE SEQUENCE</scope>
    <source>
        <strain evidence="6">CCUG 15333</strain>
    </source>
</reference>
<feature type="DNA-binding region" description="H-T-H motif" evidence="4">
    <location>
        <begin position="29"/>
        <end position="48"/>
    </location>
</feature>
<dbReference type="Pfam" id="PF00440">
    <property type="entry name" value="TetR_N"/>
    <property type="match status" value="1"/>
</dbReference>
<dbReference type="InterPro" id="IPR041479">
    <property type="entry name" value="TetR_CgmR_C"/>
</dbReference>
<evidence type="ECO:0000256" key="3">
    <source>
        <dbReference type="ARBA" id="ARBA00023163"/>
    </source>
</evidence>
<dbReference type="SUPFAM" id="SSF46689">
    <property type="entry name" value="Homeodomain-like"/>
    <property type="match status" value="1"/>
</dbReference>
<dbReference type="RefSeq" id="WP_151043518.1">
    <property type="nucleotide sequence ID" value="NZ_CATYED010000032.1"/>
</dbReference>
<evidence type="ECO:0000256" key="4">
    <source>
        <dbReference type="PROSITE-ProRule" id="PRU00335"/>
    </source>
</evidence>
<dbReference type="PANTHER" id="PTHR47506:SF1">
    <property type="entry name" value="HTH-TYPE TRANSCRIPTIONAL REGULATOR YJDC"/>
    <property type="match status" value="1"/>
</dbReference>
<dbReference type="EMBL" id="VZOT01000003">
    <property type="protein sequence ID" value="KAB0587453.1"/>
    <property type="molecule type" value="Genomic_DNA"/>
</dbReference>
<dbReference type="InterPro" id="IPR001647">
    <property type="entry name" value="HTH_TetR"/>
</dbReference>
<keyword evidence="1" id="KW-0805">Transcription regulation</keyword>
<gene>
    <name evidence="6" type="ORF">F7P80_06680</name>
</gene>
<organism evidence="6">
    <name type="scientific">Comamonas kerstersii</name>
    <dbReference type="NCBI Taxonomy" id="225992"/>
    <lineage>
        <taxon>Bacteria</taxon>
        <taxon>Pseudomonadati</taxon>
        <taxon>Pseudomonadota</taxon>
        <taxon>Betaproteobacteria</taxon>
        <taxon>Burkholderiales</taxon>
        <taxon>Comamonadaceae</taxon>
        <taxon>Comamonas</taxon>
    </lineage>
</organism>
<evidence type="ECO:0000256" key="2">
    <source>
        <dbReference type="ARBA" id="ARBA00023125"/>
    </source>
</evidence>
<dbReference type="PANTHER" id="PTHR47506">
    <property type="entry name" value="TRANSCRIPTIONAL REGULATORY PROTEIN"/>
    <property type="match status" value="1"/>
</dbReference>
<dbReference type="GO" id="GO:0003677">
    <property type="term" value="F:DNA binding"/>
    <property type="evidence" value="ECO:0007669"/>
    <property type="project" value="UniProtKB-UniRule"/>
</dbReference>
<protein>
    <submittedName>
        <fullName evidence="6">TetR/AcrR family transcriptional regulator</fullName>
    </submittedName>
</protein>
<name>A0A6A1R4A6_9BURK</name>
<sequence length="173" mass="18473">MGRKPSIEKTQLLEAAEQIIRTRGAAALSFDAIAKMAGVSKGGVQGAFGSKEALIHALFEYLDGEHDALFKASVSRGASAVDAYVDAVLSVDSSISQRVASLSLAITQEPESRTYVKSWYAETFQGLSAETIEGRAEILKLCALEGAMMMKSMQLLPLTEAEWASVLAELKNG</sequence>
<feature type="domain" description="HTH tetR-type" evidence="5">
    <location>
        <begin position="6"/>
        <end position="66"/>
    </location>
</feature>
<dbReference type="InterPro" id="IPR009057">
    <property type="entry name" value="Homeodomain-like_sf"/>
</dbReference>
<evidence type="ECO:0000256" key="1">
    <source>
        <dbReference type="ARBA" id="ARBA00023015"/>
    </source>
</evidence>
<dbReference type="Gene3D" id="1.10.357.10">
    <property type="entry name" value="Tetracycline Repressor, domain 2"/>
    <property type="match status" value="1"/>
</dbReference>
<dbReference type="AlphaFoldDB" id="A0A6A1R4A6"/>
<dbReference type="PROSITE" id="PS50977">
    <property type="entry name" value="HTH_TETR_2"/>
    <property type="match status" value="1"/>
</dbReference>
<keyword evidence="3" id="KW-0804">Transcription</keyword>
<accession>A0A6A1R4A6</accession>
<dbReference type="PRINTS" id="PR00455">
    <property type="entry name" value="HTHTETR"/>
</dbReference>